<feature type="transmembrane region" description="Helical" evidence="1">
    <location>
        <begin position="376"/>
        <end position="397"/>
    </location>
</feature>
<keyword evidence="1" id="KW-0812">Transmembrane</keyword>
<keyword evidence="1" id="KW-1133">Transmembrane helix</keyword>
<keyword evidence="3" id="KW-1185">Reference proteome</keyword>
<reference evidence="2" key="3">
    <citation type="submission" date="2015-02" db="UniProtKB">
        <authorList>
            <consortium name="EnsemblProtists"/>
        </authorList>
    </citation>
    <scope>IDENTIFICATION</scope>
    <source>
        <strain evidence="2">DAOM BR144</strain>
    </source>
</reference>
<dbReference type="InParanoid" id="K3WFQ8"/>
<dbReference type="eggNOG" id="ENOG502SK4Z">
    <property type="taxonomic scope" value="Eukaryota"/>
</dbReference>
<dbReference type="EMBL" id="GL376638">
    <property type="status" value="NOT_ANNOTATED_CDS"/>
    <property type="molecule type" value="Genomic_DNA"/>
</dbReference>
<dbReference type="AlphaFoldDB" id="K3WFQ8"/>
<proteinExistence type="predicted"/>
<dbReference type="OMA" id="GMIAIEI"/>
<feature type="transmembrane region" description="Helical" evidence="1">
    <location>
        <begin position="37"/>
        <end position="53"/>
    </location>
</feature>
<reference evidence="3" key="1">
    <citation type="journal article" date="2010" name="Genome Biol.">
        <title>Genome sequence of the necrotrophic plant pathogen Pythium ultimum reveals original pathogenicity mechanisms and effector repertoire.</title>
        <authorList>
            <person name="Levesque C.A."/>
            <person name="Brouwer H."/>
            <person name="Cano L."/>
            <person name="Hamilton J.P."/>
            <person name="Holt C."/>
            <person name="Huitema E."/>
            <person name="Raffaele S."/>
            <person name="Robideau G.P."/>
            <person name="Thines M."/>
            <person name="Win J."/>
            <person name="Zerillo M.M."/>
            <person name="Beakes G.W."/>
            <person name="Boore J.L."/>
            <person name="Busam D."/>
            <person name="Dumas B."/>
            <person name="Ferriera S."/>
            <person name="Fuerstenberg S.I."/>
            <person name="Gachon C.M."/>
            <person name="Gaulin E."/>
            <person name="Govers F."/>
            <person name="Grenville-Briggs L."/>
            <person name="Horner N."/>
            <person name="Hostetler J."/>
            <person name="Jiang R.H."/>
            <person name="Johnson J."/>
            <person name="Krajaejun T."/>
            <person name="Lin H."/>
            <person name="Meijer H.J."/>
            <person name="Moore B."/>
            <person name="Morris P."/>
            <person name="Phuntmart V."/>
            <person name="Puiu D."/>
            <person name="Shetty J."/>
            <person name="Stajich J.E."/>
            <person name="Tripathy S."/>
            <person name="Wawra S."/>
            <person name="van West P."/>
            <person name="Whitty B.R."/>
            <person name="Coutinho P.M."/>
            <person name="Henrissat B."/>
            <person name="Martin F."/>
            <person name="Thomas P.D."/>
            <person name="Tyler B.M."/>
            <person name="De Vries R.P."/>
            <person name="Kamoun S."/>
            <person name="Yandell M."/>
            <person name="Tisserat N."/>
            <person name="Buell C.R."/>
        </authorList>
    </citation>
    <scope>NUCLEOTIDE SEQUENCE</scope>
    <source>
        <strain evidence="3">DAOM:BR144</strain>
    </source>
</reference>
<protein>
    <submittedName>
        <fullName evidence="2">Uncharacterized protein</fullName>
    </submittedName>
</protein>
<dbReference type="VEuPathDB" id="FungiDB:PYU1_G003789"/>
<feature type="transmembrane region" description="Helical" evidence="1">
    <location>
        <begin position="111"/>
        <end position="135"/>
    </location>
</feature>
<evidence type="ECO:0000256" key="1">
    <source>
        <dbReference type="SAM" id="Phobius"/>
    </source>
</evidence>
<dbReference type="Proteomes" id="UP000019132">
    <property type="component" value="Unassembled WGS sequence"/>
</dbReference>
<accession>K3WFQ8</accession>
<evidence type="ECO:0000313" key="2">
    <source>
        <dbReference type="EnsemblProtists" id="PYU1_T003799"/>
    </source>
</evidence>
<organism evidence="2 3">
    <name type="scientific">Globisporangium ultimum (strain ATCC 200006 / CBS 805.95 / DAOM BR144)</name>
    <name type="common">Pythium ultimum</name>
    <dbReference type="NCBI Taxonomy" id="431595"/>
    <lineage>
        <taxon>Eukaryota</taxon>
        <taxon>Sar</taxon>
        <taxon>Stramenopiles</taxon>
        <taxon>Oomycota</taxon>
        <taxon>Peronosporomycetes</taxon>
        <taxon>Pythiales</taxon>
        <taxon>Pythiaceae</taxon>
        <taxon>Globisporangium</taxon>
    </lineage>
</organism>
<sequence>MLFAHTPVLSSFQFVDMPEDHPPPFGFYLAKLVKHTWWTYFVSFALVVAFQSTPHRIRKFTPKFYVSCLWAHLYNAITTIAVRRIFLKETVAGQKRAQIYQNRTRWQAFVYFWKVYVLTSPKLLAVIFAGIFVQVAEKHQVVGAWDFVAYSLGTLALKAAIKELAKKGVVKLNVKDVRSIFVTAGLPTVLIDTQLRVMLQRMQSTSYTLVWIFGMIAIEIAIRVSKVYYTRRQVLRREAALSPTGAITPQIVRKSFLRLGERTDLINFEQWKRQILSFQIAESYASMTAEYIAIGCSTSIVFFYWNHPKYELSRLRGSSVTNDSSSSSSTRFEVPWGQAPALVLQIVVELCVDYFACVLETGSGIEFHLIQRHRRFLALLFMSITTLNILISAVLYIPVK</sequence>
<keyword evidence="1" id="KW-0472">Membrane</keyword>
<name>K3WFQ8_GLOUD</name>
<reference evidence="3" key="2">
    <citation type="submission" date="2010-04" db="EMBL/GenBank/DDBJ databases">
        <authorList>
            <person name="Buell R."/>
            <person name="Hamilton J."/>
            <person name="Hostetler J."/>
        </authorList>
    </citation>
    <scope>NUCLEOTIDE SEQUENCE [LARGE SCALE GENOMIC DNA]</scope>
    <source>
        <strain evidence="3">DAOM:BR144</strain>
    </source>
</reference>
<dbReference type="HOGENOM" id="CLU_020852_0_0_1"/>
<dbReference type="EnsemblProtists" id="PYU1_T003799">
    <property type="protein sequence ID" value="PYU1_T003799"/>
    <property type="gene ID" value="PYU1_G003789"/>
</dbReference>
<feature type="transmembrane region" description="Helical" evidence="1">
    <location>
        <begin position="209"/>
        <end position="229"/>
    </location>
</feature>
<evidence type="ECO:0000313" key="3">
    <source>
        <dbReference type="Proteomes" id="UP000019132"/>
    </source>
</evidence>